<comment type="caution">
    <text evidence="1">The sequence shown here is derived from an EMBL/GenBank/DDBJ whole genome shotgun (WGS) entry which is preliminary data.</text>
</comment>
<sequence>MSLDDNQESEVEVNITSVIVDRLEGRVIHTPLIALSYAKGKRTLLGMDFLQKAEVIVQEVQSRPNTEENTCLLRNDEDKGLTHEQRNELSTLLKLYETVFEQGGDLTHFMGDRINTGDCPPVSIFKRAGLRSRG</sequence>
<evidence type="ECO:0000313" key="1">
    <source>
        <dbReference type="EMBL" id="GFT23908.1"/>
    </source>
</evidence>
<protein>
    <submittedName>
        <fullName evidence="1">Uncharacterized protein</fullName>
    </submittedName>
</protein>
<dbReference type="AlphaFoldDB" id="A0A8X6NPD0"/>
<proteinExistence type="predicted"/>
<dbReference type="Proteomes" id="UP000887013">
    <property type="component" value="Unassembled WGS sequence"/>
</dbReference>
<dbReference type="OrthoDB" id="6783097at2759"/>
<reference evidence="1" key="1">
    <citation type="submission" date="2020-08" db="EMBL/GenBank/DDBJ databases">
        <title>Multicomponent nature underlies the extraordinary mechanical properties of spider dragline silk.</title>
        <authorList>
            <person name="Kono N."/>
            <person name="Nakamura H."/>
            <person name="Mori M."/>
            <person name="Yoshida Y."/>
            <person name="Ohtoshi R."/>
            <person name="Malay A.D."/>
            <person name="Moran D.A.P."/>
            <person name="Tomita M."/>
            <person name="Numata K."/>
            <person name="Arakawa K."/>
        </authorList>
    </citation>
    <scope>NUCLEOTIDE SEQUENCE</scope>
</reference>
<dbReference type="EMBL" id="BMAW01011456">
    <property type="protein sequence ID" value="GFT23908.1"/>
    <property type="molecule type" value="Genomic_DNA"/>
</dbReference>
<accession>A0A8X6NPD0</accession>
<organism evidence="1 2">
    <name type="scientific">Nephila pilipes</name>
    <name type="common">Giant wood spider</name>
    <name type="synonym">Nephila maculata</name>
    <dbReference type="NCBI Taxonomy" id="299642"/>
    <lineage>
        <taxon>Eukaryota</taxon>
        <taxon>Metazoa</taxon>
        <taxon>Ecdysozoa</taxon>
        <taxon>Arthropoda</taxon>
        <taxon>Chelicerata</taxon>
        <taxon>Arachnida</taxon>
        <taxon>Araneae</taxon>
        <taxon>Araneomorphae</taxon>
        <taxon>Entelegynae</taxon>
        <taxon>Araneoidea</taxon>
        <taxon>Nephilidae</taxon>
        <taxon>Nephila</taxon>
    </lineage>
</organism>
<gene>
    <name evidence="1" type="ORF">NPIL_402401</name>
</gene>
<keyword evidence="2" id="KW-1185">Reference proteome</keyword>
<name>A0A8X6NPD0_NEPPI</name>
<evidence type="ECO:0000313" key="2">
    <source>
        <dbReference type="Proteomes" id="UP000887013"/>
    </source>
</evidence>